<feature type="transmembrane region" description="Helical" evidence="1">
    <location>
        <begin position="26"/>
        <end position="45"/>
    </location>
</feature>
<keyword evidence="1" id="KW-1133">Transmembrane helix</keyword>
<evidence type="ECO:0000256" key="1">
    <source>
        <dbReference type="SAM" id="Phobius"/>
    </source>
</evidence>
<name>A0A0E1VPF0_BURPE</name>
<dbReference type="GeneID" id="93063990"/>
<dbReference type="Proteomes" id="UP000001812">
    <property type="component" value="Chromosome II"/>
</dbReference>
<feature type="transmembrane region" description="Helical" evidence="1">
    <location>
        <begin position="148"/>
        <end position="173"/>
    </location>
</feature>
<reference evidence="2" key="1">
    <citation type="submission" date="2009-05" db="EMBL/GenBank/DDBJ databases">
        <authorList>
            <person name="Harkins D.M."/>
            <person name="DeShazer D."/>
            <person name="Woods D.E."/>
            <person name="Brinkac L.M."/>
            <person name="Brown K.A."/>
            <person name="Hung G.C."/>
            <person name="Tuanyok A."/>
            <person name="Zhang B."/>
            <person name="Nierman W.C."/>
        </authorList>
    </citation>
    <scope>NUCLEOTIDE SEQUENCE [LARGE SCALE GENOMIC DNA]</scope>
    <source>
        <strain evidence="2">1710a</strain>
    </source>
</reference>
<dbReference type="InterPro" id="IPR047798">
    <property type="entry name" value="BPSS1780-like"/>
</dbReference>
<dbReference type="HOGENOM" id="CLU_072075_2_0_4"/>
<proteinExistence type="predicted"/>
<feature type="transmembrane region" description="Helical" evidence="1">
    <location>
        <begin position="194"/>
        <end position="217"/>
    </location>
</feature>
<evidence type="ECO:0000313" key="2">
    <source>
        <dbReference type="EMBL" id="EET02735.1"/>
    </source>
</evidence>
<keyword evidence="1" id="KW-0472">Membrane</keyword>
<accession>A0A0E1VPF0</accession>
<keyword evidence="1" id="KW-0812">Transmembrane</keyword>
<dbReference type="RefSeq" id="WP_004529044.1">
    <property type="nucleotide sequence ID" value="NZ_CM000833.1"/>
</dbReference>
<gene>
    <name evidence="2" type="ORF">BURPS1710A_A1695</name>
</gene>
<feature type="transmembrane region" description="Helical" evidence="1">
    <location>
        <begin position="223"/>
        <end position="244"/>
    </location>
</feature>
<feature type="transmembrane region" description="Helical" evidence="1">
    <location>
        <begin position="51"/>
        <end position="69"/>
    </location>
</feature>
<dbReference type="AlphaFoldDB" id="A0A0E1VPF0"/>
<dbReference type="NCBIfam" id="NF041043">
    <property type="entry name" value="BPSS1780_fam"/>
    <property type="match status" value="1"/>
</dbReference>
<dbReference type="EMBL" id="CM000833">
    <property type="protein sequence ID" value="EET02735.1"/>
    <property type="molecule type" value="Genomic_DNA"/>
</dbReference>
<feature type="transmembrane region" description="Helical" evidence="1">
    <location>
        <begin position="98"/>
        <end position="119"/>
    </location>
</feature>
<protein>
    <submittedName>
        <fullName evidence="2">Putative membrane protein</fullName>
    </submittedName>
</protein>
<sequence length="270" mass="28811">MQLIEVSAKTGYVWFRQGIWLFRRNPLAFVTLFFTYLLAMMLVSLVPVIGAALPLLLIPGIAVGFMAACRDTIAGKQVLPTILIDGFRSYGPTVTQRLLALGGLYIVSMAAVFACSALGDGGTLLKIMFGLGAENLGPEALDSPGVRIAVLIAAALYAPVAMMFWFAPVLTAWHDVPPVKALFFSVVSCWRNKGAFTVYGLLWFALALGVSFGLAALMQALGASAYALTVMMPASIVITAMLYCSFYATYRGCFGVQEPGAQNPPNASGR</sequence>
<organism evidence="2">
    <name type="scientific">Burkholderia pseudomallei 1710a</name>
    <dbReference type="NCBI Taxonomy" id="320371"/>
    <lineage>
        <taxon>Bacteria</taxon>
        <taxon>Pseudomonadati</taxon>
        <taxon>Pseudomonadota</taxon>
        <taxon>Betaproteobacteria</taxon>
        <taxon>Burkholderiales</taxon>
        <taxon>Burkholderiaceae</taxon>
        <taxon>Burkholderia</taxon>
        <taxon>pseudomallei group</taxon>
    </lineage>
</organism>